<dbReference type="EMBL" id="CP001769">
    <property type="protein sequence ID" value="ADB41831.1"/>
    <property type="molecule type" value="Genomic_DNA"/>
</dbReference>
<gene>
    <name evidence="1" type="ordered locus">Slin_5867</name>
</gene>
<dbReference type="Proteomes" id="UP000002028">
    <property type="component" value="Chromosome"/>
</dbReference>
<protein>
    <submittedName>
        <fullName evidence="1">Uncharacterized protein</fullName>
    </submittedName>
</protein>
<dbReference type="STRING" id="504472.Slin_5867"/>
<name>D2QSP9_SPILD</name>
<keyword evidence="2" id="KW-1185">Reference proteome</keyword>
<dbReference type="KEGG" id="sli:Slin_5867"/>
<sequence length="289" mass="33206">MIDQNTTLKFEIYDQLSSWYRIWYSYSSTMGRVSDEYQRTGNIHDPIITKDDLEHLATIRENIEEVYYDGLFLKEVEQNLLSMDTPNKGVFYLNKLVKLINPFIVYNSGKYLEYTCNTRLLGSIETVDSKAIDAFLFEVQQFATSFSYIEDTIVKLLSESVWYQQYISLIKVEGYKNGVSVANDLNKLSATALPNKEPEPMEPGVKLQWNGNKRALYDLFAQLTLIDVEPGKGLIGNSIKDLARFLSNNVEGFATANTIERELEKMREPQGIEKAKRGRIQLNITRSND</sequence>
<accession>D2QSP9</accession>
<dbReference type="RefSeq" id="WP_012930321.1">
    <property type="nucleotide sequence ID" value="NC_013730.1"/>
</dbReference>
<organism evidence="1 2">
    <name type="scientific">Spirosoma linguale (strain ATCC 33905 / DSM 74 / LMG 10896 / Claus 1)</name>
    <dbReference type="NCBI Taxonomy" id="504472"/>
    <lineage>
        <taxon>Bacteria</taxon>
        <taxon>Pseudomonadati</taxon>
        <taxon>Bacteroidota</taxon>
        <taxon>Cytophagia</taxon>
        <taxon>Cytophagales</taxon>
        <taxon>Cytophagaceae</taxon>
        <taxon>Spirosoma</taxon>
    </lineage>
</organism>
<dbReference type="HOGENOM" id="CLU_962798_0_0_10"/>
<dbReference type="AlphaFoldDB" id="D2QSP9"/>
<proteinExistence type="predicted"/>
<evidence type="ECO:0000313" key="1">
    <source>
        <dbReference type="EMBL" id="ADB41831.1"/>
    </source>
</evidence>
<reference evidence="1 2" key="1">
    <citation type="journal article" date="2010" name="Stand. Genomic Sci.">
        <title>Complete genome sequence of Spirosoma linguale type strain (1).</title>
        <authorList>
            <person name="Lail K."/>
            <person name="Sikorski J."/>
            <person name="Saunders E."/>
            <person name="Lapidus A."/>
            <person name="Glavina Del Rio T."/>
            <person name="Copeland A."/>
            <person name="Tice H."/>
            <person name="Cheng J.-F."/>
            <person name="Lucas S."/>
            <person name="Nolan M."/>
            <person name="Bruce D."/>
            <person name="Goodwin L."/>
            <person name="Pitluck S."/>
            <person name="Ivanova N."/>
            <person name="Mavromatis K."/>
            <person name="Ovchinnikova G."/>
            <person name="Pati A."/>
            <person name="Chen A."/>
            <person name="Palaniappan K."/>
            <person name="Land M."/>
            <person name="Hauser L."/>
            <person name="Chang Y.-J."/>
            <person name="Jeffries C.D."/>
            <person name="Chain P."/>
            <person name="Brettin T."/>
            <person name="Detter J.C."/>
            <person name="Schuetze A."/>
            <person name="Rohde M."/>
            <person name="Tindall B.J."/>
            <person name="Goeker M."/>
            <person name="Bristow J."/>
            <person name="Eisen J.A."/>
            <person name="Markowitz V."/>
            <person name="Hugenholtz P."/>
            <person name="Kyrpides N.C."/>
            <person name="Klenk H.-P."/>
            <person name="Chen F."/>
        </authorList>
    </citation>
    <scope>NUCLEOTIDE SEQUENCE [LARGE SCALE GENOMIC DNA]</scope>
    <source>
        <strain evidence="2">ATCC 33905 / DSM 74 / LMG 10896 / Claus 1</strain>
    </source>
</reference>
<evidence type="ECO:0000313" key="2">
    <source>
        <dbReference type="Proteomes" id="UP000002028"/>
    </source>
</evidence>